<feature type="domain" description="RES" evidence="1">
    <location>
        <begin position="60"/>
        <end position="188"/>
    </location>
</feature>
<dbReference type="AlphaFoldDB" id="A0ABD7HGK2"/>
<protein>
    <submittedName>
        <fullName evidence="2">RES domain-containing protein</fullName>
    </submittedName>
</protein>
<organism evidence="2 3">
    <name type="scientific">Mycobacteroides abscessus</name>
    <dbReference type="NCBI Taxonomy" id="36809"/>
    <lineage>
        <taxon>Bacteria</taxon>
        <taxon>Bacillati</taxon>
        <taxon>Actinomycetota</taxon>
        <taxon>Actinomycetes</taxon>
        <taxon>Mycobacteriales</taxon>
        <taxon>Mycobacteriaceae</taxon>
        <taxon>Mycobacteroides</taxon>
    </lineage>
</organism>
<sequence>MPARLPDPPPPAAQLREIGIRDDEYRTIAPEEVWWRVHRTEGEYVLAWNAFRQHGPHLRFDPQPPPAGQHDGAGVWYGAHTPTIALAEAFQADRTIDRRRGQPYLTGLRFTRPLHLIDITTTSAAAWATRAGGTYGLSTGPHSITQRWARRIVEAFPDVDGLHYNSRIAGGPCIAAFGAAQSAMPSAPVLALPLTHPGLASRIATAAHRLGYLIY</sequence>
<name>A0ABD7HGK2_9MYCO</name>
<evidence type="ECO:0000313" key="2">
    <source>
        <dbReference type="EMBL" id="RIT26298.1"/>
    </source>
</evidence>
<reference evidence="2 3" key="1">
    <citation type="submission" date="2018-08" db="EMBL/GenBank/DDBJ databases">
        <title>Linezolid Resistance in Mycobacterium abscessus: MIC Distribution and Comprehensive Investigation of Resistance Mechanisms.</title>
        <authorList>
            <person name="Ye M."/>
            <person name="Xu L."/>
            <person name="Zou Y."/>
            <person name="Li B."/>
            <person name="Guo Q."/>
            <person name="Zhang Y."/>
            <person name="Zhan M."/>
            <person name="Xu B."/>
            <person name="Yu F."/>
            <person name="Zhang Z."/>
            <person name="Chu H."/>
        </authorList>
    </citation>
    <scope>NUCLEOTIDE SEQUENCE [LARGE SCALE GENOMIC DNA]</scope>
    <source>
        <strain evidence="2 3">G143</strain>
    </source>
</reference>
<proteinExistence type="predicted"/>
<dbReference type="InterPro" id="IPR014914">
    <property type="entry name" value="RES_dom"/>
</dbReference>
<comment type="caution">
    <text evidence="2">The sequence shown here is derived from an EMBL/GenBank/DDBJ whole genome shotgun (WGS) entry which is preliminary data.</text>
</comment>
<accession>A0ABD7HGK2</accession>
<dbReference type="SMART" id="SM00953">
    <property type="entry name" value="RES"/>
    <property type="match status" value="1"/>
</dbReference>
<evidence type="ECO:0000259" key="1">
    <source>
        <dbReference type="SMART" id="SM00953"/>
    </source>
</evidence>
<dbReference type="EMBL" id="QXBN01000068">
    <property type="protein sequence ID" value="RIT26298.1"/>
    <property type="molecule type" value="Genomic_DNA"/>
</dbReference>
<dbReference type="Pfam" id="PF08808">
    <property type="entry name" value="RES"/>
    <property type="match status" value="1"/>
</dbReference>
<dbReference type="RefSeq" id="WP_100480728.1">
    <property type="nucleotide sequence ID" value="NZ_CP029076.1"/>
</dbReference>
<evidence type="ECO:0000313" key="3">
    <source>
        <dbReference type="Proteomes" id="UP000284557"/>
    </source>
</evidence>
<dbReference type="Proteomes" id="UP000284557">
    <property type="component" value="Unassembled WGS sequence"/>
</dbReference>
<gene>
    <name evidence="2" type="ORF">D2E76_28200</name>
</gene>